<evidence type="ECO:0000313" key="1">
    <source>
        <dbReference type="EMBL" id="NEY72370.1"/>
    </source>
</evidence>
<dbReference type="RefSeq" id="WP_163179816.1">
    <property type="nucleotide sequence ID" value="NZ_JAAIWM010000003.1"/>
</dbReference>
<dbReference type="AlphaFoldDB" id="A0A6M0QA28"/>
<sequence>MIYRIIGYIQCILIWFVQKAWPVILTFLVKYADEIISVIINVVTRNYNEKQKLKVKSEEERKEYEFKSDFFKEQAEECAEEIMKMAEIFENVTRKTKEMVNEKTKEFKPEDIFKIGENEFEFKENKTYLKLEETK</sequence>
<accession>A0A6M0QA28</accession>
<organism evidence="1 2">
    <name type="scientific">Bacillus mesophilus</name>
    <dbReference type="NCBI Taxonomy" id="1808955"/>
    <lineage>
        <taxon>Bacteria</taxon>
        <taxon>Bacillati</taxon>
        <taxon>Bacillota</taxon>
        <taxon>Bacilli</taxon>
        <taxon>Bacillales</taxon>
        <taxon>Bacillaceae</taxon>
        <taxon>Bacillus</taxon>
    </lineage>
</organism>
<proteinExistence type="predicted"/>
<dbReference type="Proteomes" id="UP000481043">
    <property type="component" value="Unassembled WGS sequence"/>
</dbReference>
<reference evidence="1 2" key="1">
    <citation type="submission" date="2020-02" db="EMBL/GenBank/DDBJ databases">
        <title>Bacillus aquiflavi sp. nov., isolated from yellow water of strong flavor Chinese baijiu in Yibin region of China.</title>
        <authorList>
            <person name="Xie J."/>
        </authorList>
    </citation>
    <scope>NUCLEOTIDE SEQUENCE [LARGE SCALE GENOMIC DNA]</scope>
    <source>
        <strain evidence="1 2">SA4</strain>
    </source>
</reference>
<dbReference type="EMBL" id="JAAIWM010000003">
    <property type="protein sequence ID" value="NEY72370.1"/>
    <property type="molecule type" value="Genomic_DNA"/>
</dbReference>
<gene>
    <name evidence="1" type="ORF">G4D63_11595</name>
</gene>
<protein>
    <submittedName>
        <fullName evidence="1">Uncharacterized protein</fullName>
    </submittedName>
</protein>
<keyword evidence="2" id="KW-1185">Reference proteome</keyword>
<evidence type="ECO:0000313" key="2">
    <source>
        <dbReference type="Proteomes" id="UP000481043"/>
    </source>
</evidence>
<name>A0A6M0QA28_9BACI</name>
<comment type="caution">
    <text evidence="1">The sequence shown here is derived from an EMBL/GenBank/DDBJ whole genome shotgun (WGS) entry which is preliminary data.</text>
</comment>